<evidence type="ECO:0000313" key="4">
    <source>
        <dbReference type="EMBL" id="NDV35422.1"/>
    </source>
</evidence>
<name>A0A6B2LED8_9EUKA</name>
<sequence length="248" mass="27844">MVTPREEVVLSSPLVADPSITKKTEKRRKKRIGSTVLKKGKQGMYFGVPLEESFKTVAAMGELHFTEICMNFIAAHGIEAEGLFRISGNGSNIQEWASLIDSGGLLVFDQKASIHDATGILKKYFQELPERLIPLKYMRAFCATDTDELILKRIYVMLDELPEPNKIVLKNLLQLLHKVSANSETNKMNIKNLSTCWSPTVFPEPELPSSSINDKVAMTLLLETTALLNKVLVIMISHTEEICRRIHC</sequence>
<protein>
    <recommendedName>
        <fullName evidence="3">Rho-GAP domain-containing protein</fullName>
    </recommendedName>
</protein>
<dbReference type="Pfam" id="PF00620">
    <property type="entry name" value="RhoGAP"/>
    <property type="match status" value="1"/>
</dbReference>
<dbReference type="CDD" id="cd00159">
    <property type="entry name" value="RhoGAP"/>
    <property type="match status" value="1"/>
</dbReference>
<organism evidence="4">
    <name type="scientific">Arcella intermedia</name>
    <dbReference type="NCBI Taxonomy" id="1963864"/>
    <lineage>
        <taxon>Eukaryota</taxon>
        <taxon>Amoebozoa</taxon>
        <taxon>Tubulinea</taxon>
        <taxon>Elardia</taxon>
        <taxon>Arcellinida</taxon>
        <taxon>Sphaerothecina</taxon>
        <taxon>Arcellidae</taxon>
        <taxon>Arcella</taxon>
    </lineage>
</organism>
<reference evidence="4" key="1">
    <citation type="journal article" date="2020" name="J. Eukaryot. Microbiol.">
        <title>De novo Sequencing, Assembly and Annotation of the Transcriptome for the Free-Living Testate Amoeba Arcella intermedia.</title>
        <authorList>
            <person name="Ribeiro G.M."/>
            <person name="Porfirio-Sousa A.L."/>
            <person name="Maurer-Alcala X.X."/>
            <person name="Katz L.A."/>
            <person name="Lahr D.J.G."/>
        </authorList>
    </citation>
    <scope>NUCLEOTIDE SEQUENCE</scope>
</reference>
<dbReference type="AlphaFoldDB" id="A0A6B2LED8"/>
<comment type="function">
    <text evidence="2">Rho GTPase-activating protein involved in the signal transduction pathway.</text>
</comment>
<evidence type="ECO:0000256" key="2">
    <source>
        <dbReference type="ARBA" id="ARBA00037092"/>
    </source>
</evidence>
<accession>A0A6B2LED8</accession>
<dbReference type="Gene3D" id="1.10.555.10">
    <property type="entry name" value="Rho GTPase activation protein"/>
    <property type="match status" value="1"/>
</dbReference>
<evidence type="ECO:0000259" key="3">
    <source>
        <dbReference type="PROSITE" id="PS50238"/>
    </source>
</evidence>
<dbReference type="InterPro" id="IPR008936">
    <property type="entry name" value="Rho_GTPase_activation_prot"/>
</dbReference>
<dbReference type="SUPFAM" id="SSF48350">
    <property type="entry name" value="GTPase activation domain, GAP"/>
    <property type="match status" value="1"/>
</dbReference>
<dbReference type="PANTHER" id="PTHR23176">
    <property type="entry name" value="RHO/RAC/CDC GTPASE-ACTIVATING PROTEIN"/>
    <property type="match status" value="1"/>
</dbReference>
<dbReference type="InterPro" id="IPR000198">
    <property type="entry name" value="RhoGAP_dom"/>
</dbReference>
<dbReference type="InterPro" id="IPR050729">
    <property type="entry name" value="Rho-GAP"/>
</dbReference>
<dbReference type="PROSITE" id="PS50238">
    <property type="entry name" value="RHOGAP"/>
    <property type="match status" value="1"/>
</dbReference>
<evidence type="ECO:0000256" key="1">
    <source>
        <dbReference type="ARBA" id="ARBA00022468"/>
    </source>
</evidence>
<dbReference type="GO" id="GO:0005096">
    <property type="term" value="F:GTPase activator activity"/>
    <property type="evidence" value="ECO:0007669"/>
    <property type="project" value="UniProtKB-KW"/>
</dbReference>
<feature type="domain" description="Rho-GAP" evidence="3">
    <location>
        <begin position="48"/>
        <end position="243"/>
    </location>
</feature>
<proteinExistence type="predicted"/>
<dbReference type="GO" id="GO:0007165">
    <property type="term" value="P:signal transduction"/>
    <property type="evidence" value="ECO:0007669"/>
    <property type="project" value="InterPro"/>
</dbReference>
<dbReference type="SMART" id="SM00324">
    <property type="entry name" value="RhoGAP"/>
    <property type="match status" value="1"/>
</dbReference>
<keyword evidence="1" id="KW-0343">GTPase activation</keyword>
<dbReference type="EMBL" id="GIBP01006453">
    <property type="protein sequence ID" value="NDV35422.1"/>
    <property type="molecule type" value="Transcribed_RNA"/>
</dbReference>
<dbReference type="GO" id="GO:0005737">
    <property type="term" value="C:cytoplasm"/>
    <property type="evidence" value="ECO:0007669"/>
    <property type="project" value="TreeGrafter"/>
</dbReference>
<dbReference type="PANTHER" id="PTHR23176:SF0">
    <property type="entry name" value="RHO GTPASE ACTIVATING PROTEIN AT 19D, ISOFORM D"/>
    <property type="match status" value="1"/>
</dbReference>